<accession>L9XF65</accession>
<keyword evidence="2" id="KW-1185">Reference proteome</keyword>
<reference evidence="1 2" key="1">
    <citation type="journal article" date="2014" name="PLoS Genet.">
        <title>Phylogenetically driven sequencing of extremely halophilic archaea reveals strategies for static and dynamic osmo-response.</title>
        <authorList>
            <person name="Becker E.A."/>
            <person name="Seitzer P.M."/>
            <person name="Tritt A."/>
            <person name="Larsen D."/>
            <person name="Krusor M."/>
            <person name="Yao A.I."/>
            <person name="Wu D."/>
            <person name="Madern D."/>
            <person name="Eisen J.A."/>
            <person name="Darling A.E."/>
            <person name="Facciotti M.T."/>
        </authorList>
    </citation>
    <scope>NUCLEOTIDE SEQUENCE [LARGE SCALE GENOMIC DNA]</scope>
    <source>
        <strain evidence="1 2">DSM 18795</strain>
    </source>
</reference>
<dbReference type="EMBL" id="AOIA01000103">
    <property type="protein sequence ID" value="ELY59323.1"/>
    <property type="molecule type" value="Genomic_DNA"/>
</dbReference>
<organism evidence="1 2">
    <name type="scientific">Natronococcus jeotgali DSM 18795</name>
    <dbReference type="NCBI Taxonomy" id="1227498"/>
    <lineage>
        <taxon>Archaea</taxon>
        <taxon>Methanobacteriati</taxon>
        <taxon>Methanobacteriota</taxon>
        <taxon>Stenosarchaea group</taxon>
        <taxon>Halobacteria</taxon>
        <taxon>Halobacteriales</taxon>
        <taxon>Natrialbaceae</taxon>
        <taxon>Natronococcus</taxon>
    </lineage>
</organism>
<dbReference type="AlphaFoldDB" id="L9XF65"/>
<protein>
    <submittedName>
        <fullName evidence="1">Uncharacterized protein</fullName>
    </submittedName>
</protein>
<dbReference type="Proteomes" id="UP000011531">
    <property type="component" value="Unassembled WGS sequence"/>
</dbReference>
<sequence>MLTEVLTDLVDIFCVDLSVLGEVKTHFLVKGVDEEVKELVLVDCIVCLLLVIRHVFSKQTTQLTGFVMY</sequence>
<comment type="caution">
    <text evidence="1">The sequence shown here is derived from an EMBL/GenBank/DDBJ whole genome shotgun (WGS) entry which is preliminary data.</text>
</comment>
<evidence type="ECO:0000313" key="1">
    <source>
        <dbReference type="EMBL" id="ELY59323.1"/>
    </source>
</evidence>
<evidence type="ECO:0000313" key="2">
    <source>
        <dbReference type="Proteomes" id="UP000011531"/>
    </source>
</evidence>
<gene>
    <name evidence="1" type="ORF">C492_11320</name>
</gene>
<name>L9XF65_9EURY</name>
<proteinExistence type="predicted"/>